<dbReference type="Pfam" id="PF01261">
    <property type="entry name" value="AP_endonuc_2"/>
    <property type="match status" value="1"/>
</dbReference>
<dbReference type="RefSeq" id="WP_345525484.1">
    <property type="nucleotide sequence ID" value="NZ_BAABKN010000006.1"/>
</dbReference>
<proteinExistence type="predicted"/>
<evidence type="ECO:0000313" key="3">
    <source>
        <dbReference type="Proteomes" id="UP001499882"/>
    </source>
</evidence>
<keyword evidence="3" id="KW-1185">Reference proteome</keyword>
<dbReference type="InterPro" id="IPR013022">
    <property type="entry name" value="Xyl_isomerase-like_TIM-brl"/>
</dbReference>
<evidence type="ECO:0000259" key="1">
    <source>
        <dbReference type="Pfam" id="PF01261"/>
    </source>
</evidence>
<dbReference type="PANTHER" id="PTHR12110:SF21">
    <property type="entry name" value="XYLOSE ISOMERASE-LIKE TIM BARREL DOMAIN-CONTAINING PROTEIN"/>
    <property type="match status" value="1"/>
</dbReference>
<organism evidence="2 3">
    <name type="scientific">Nocardioides endophyticus</name>
    <dbReference type="NCBI Taxonomy" id="1353775"/>
    <lineage>
        <taxon>Bacteria</taxon>
        <taxon>Bacillati</taxon>
        <taxon>Actinomycetota</taxon>
        <taxon>Actinomycetes</taxon>
        <taxon>Propionibacteriales</taxon>
        <taxon>Nocardioidaceae</taxon>
        <taxon>Nocardioides</taxon>
    </lineage>
</organism>
<gene>
    <name evidence="2" type="ORF">GCM10023350_09760</name>
</gene>
<dbReference type="InterPro" id="IPR050312">
    <property type="entry name" value="IolE/XylAMocC-like"/>
</dbReference>
<reference evidence="3" key="1">
    <citation type="journal article" date="2019" name="Int. J. Syst. Evol. Microbiol.">
        <title>The Global Catalogue of Microorganisms (GCM) 10K type strain sequencing project: providing services to taxonomists for standard genome sequencing and annotation.</title>
        <authorList>
            <consortium name="The Broad Institute Genomics Platform"/>
            <consortium name="The Broad Institute Genome Sequencing Center for Infectious Disease"/>
            <person name="Wu L."/>
            <person name="Ma J."/>
        </authorList>
    </citation>
    <scope>NUCLEOTIDE SEQUENCE [LARGE SCALE GENOMIC DNA]</scope>
    <source>
        <strain evidence="3">JCM 18532</strain>
    </source>
</reference>
<dbReference type="Gene3D" id="3.20.20.150">
    <property type="entry name" value="Divalent-metal-dependent TIM barrel enzymes"/>
    <property type="match status" value="1"/>
</dbReference>
<dbReference type="SUPFAM" id="SSF51658">
    <property type="entry name" value="Xylose isomerase-like"/>
    <property type="match status" value="1"/>
</dbReference>
<feature type="domain" description="Xylose isomerase-like TIM barrel" evidence="1">
    <location>
        <begin position="35"/>
        <end position="266"/>
    </location>
</feature>
<accession>A0ABP8YGM9</accession>
<protein>
    <recommendedName>
        <fullName evidence="1">Xylose isomerase-like TIM barrel domain-containing protein</fullName>
    </recommendedName>
</protein>
<dbReference type="PANTHER" id="PTHR12110">
    <property type="entry name" value="HYDROXYPYRUVATE ISOMERASE"/>
    <property type="match status" value="1"/>
</dbReference>
<dbReference type="Proteomes" id="UP001499882">
    <property type="component" value="Unassembled WGS sequence"/>
</dbReference>
<dbReference type="EMBL" id="BAABKN010000006">
    <property type="protein sequence ID" value="GAA4728652.1"/>
    <property type="molecule type" value="Genomic_DNA"/>
</dbReference>
<dbReference type="InterPro" id="IPR036237">
    <property type="entry name" value="Xyl_isomerase-like_sf"/>
</dbReference>
<name>A0ABP8YGM9_9ACTN</name>
<comment type="caution">
    <text evidence="2">The sequence shown here is derived from an EMBL/GenBank/DDBJ whole genome shotgun (WGS) entry which is preliminary data.</text>
</comment>
<evidence type="ECO:0000313" key="2">
    <source>
        <dbReference type="EMBL" id="GAA4728652.1"/>
    </source>
</evidence>
<sequence length="308" mass="34102">MTPLQPRVFPDVDAPQFAMCSYSTPHNSIYEDVEQSATVGAAAVGLWEGKFVEGEDEKLLEWMASHNIATSTAVPERHSILGIPFDLPGTPKDPAQRTDLICRSVERLAKFKPAVIAVAPGTSGSAENPAGPVEALVPNLRRIADVAEANDVLIGFELLAQRRGNPVYELPMIVEVIDQVGSPNVGVMFDVFHSWPEPDLLERIHTYASYINSVQVCDARVEERSGFDRELPGRGRATAGPIIEALLDAGYRSYWEMEVFSDDGSYGNDYPDSYWKMPHVDFIRETKAEFERVYFDALGRLRAQGKLA</sequence>